<keyword evidence="4" id="KW-0249">Electron transport</keyword>
<keyword evidence="5 10" id="KW-1015">Disulfide bond</keyword>
<feature type="active site" description="Nucleophile" evidence="9">
    <location>
        <position position="32"/>
    </location>
</feature>
<evidence type="ECO:0000256" key="1">
    <source>
        <dbReference type="ARBA" id="ARBA00008987"/>
    </source>
</evidence>
<dbReference type="EMBL" id="JAEQMG010000163">
    <property type="protein sequence ID" value="MBK6089951.1"/>
    <property type="molecule type" value="Genomic_DNA"/>
</dbReference>
<evidence type="ECO:0000256" key="8">
    <source>
        <dbReference type="PIRNR" id="PIRNR000077"/>
    </source>
</evidence>
<feature type="domain" description="Thioredoxin" evidence="11">
    <location>
        <begin position="1"/>
        <end position="104"/>
    </location>
</feature>
<dbReference type="InterPro" id="IPR013766">
    <property type="entry name" value="Thioredoxin_domain"/>
</dbReference>
<dbReference type="InterPro" id="IPR036249">
    <property type="entry name" value="Thioredoxin-like_sf"/>
</dbReference>
<keyword evidence="6 10" id="KW-0676">Redox-active center</keyword>
<evidence type="ECO:0000256" key="4">
    <source>
        <dbReference type="ARBA" id="ARBA00022982"/>
    </source>
</evidence>
<keyword evidence="3" id="KW-0813">Transport</keyword>
<feature type="site" description="Contributes to redox potential value" evidence="9">
    <location>
        <position position="31"/>
    </location>
</feature>
<evidence type="ECO:0000259" key="11">
    <source>
        <dbReference type="PROSITE" id="PS51352"/>
    </source>
</evidence>
<evidence type="ECO:0000256" key="7">
    <source>
        <dbReference type="NCBIfam" id="TIGR01068"/>
    </source>
</evidence>
<dbReference type="PROSITE" id="PS00194">
    <property type="entry name" value="THIOREDOXIN_1"/>
    <property type="match status" value="1"/>
</dbReference>
<dbReference type="GO" id="GO:0005737">
    <property type="term" value="C:cytoplasm"/>
    <property type="evidence" value="ECO:0007669"/>
    <property type="project" value="TreeGrafter"/>
</dbReference>
<dbReference type="FunFam" id="3.40.30.10:FF:000001">
    <property type="entry name" value="Thioredoxin"/>
    <property type="match status" value="1"/>
</dbReference>
<evidence type="ECO:0000256" key="3">
    <source>
        <dbReference type="ARBA" id="ARBA00022448"/>
    </source>
</evidence>
<keyword evidence="13" id="KW-1185">Reference proteome</keyword>
<feature type="disulfide bond" description="Redox-active" evidence="10">
    <location>
        <begin position="29"/>
        <end position="32"/>
    </location>
</feature>
<evidence type="ECO:0000256" key="9">
    <source>
        <dbReference type="PIRSR" id="PIRSR000077-1"/>
    </source>
</evidence>
<dbReference type="InterPro" id="IPR017937">
    <property type="entry name" value="Thioredoxin_CS"/>
</dbReference>
<dbReference type="InterPro" id="IPR005746">
    <property type="entry name" value="Thioredoxin"/>
</dbReference>
<dbReference type="PRINTS" id="PR00421">
    <property type="entry name" value="THIOREDOXIN"/>
</dbReference>
<dbReference type="PIRSF" id="PIRSF000077">
    <property type="entry name" value="Thioredoxin"/>
    <property type="match status" value="1"/>
</dbReference>
<feature type="site" description="Deprotonates C-terminal active site Cys" evidence="9">
    <location>
        <position position="23"/>
    </location>
</feature>
<dbReference type="Pfam" id="PF00085">
    <property type="entry name" value="Thioredoxin"/>
    <property type="match status" value="1"/>
</dbReference>
<dbReference type="Proteomes" id="UP000633365">
    <property type="component" value="Unassembled WGS sequence"/>
</dbReference>
<reference evidence="12" key="1">
    <citation type="submission" date="2021-01" db="EMBL/GenBank/DDBJ databases">
        <title>Genome public.</title>
        <authorList>
            <person name="Liu C."/>
            <person name="Sun Q."/>
        </authorList>
    </citation>
    <scope>NUCLEOTIDE SEQUENCE</scope>
    <source>
        <strain evidence="12">M6</strain>
    </source>
</reference>
<dbReference type="AlphaFoldDB" id="A0A934WU29"/>
<dbReference type="PANTHER" id="PTHR45663">
    <property type="entry name" value="GEO12009P1"/>
    <property type="match status" value="1"/>
</dbReference>
<comment type="similarity">
    <text evidence="1 8">Belongs to the thioredoxin family.</text>
</comment>
<sequence length="104" mass="11208">MAVEHLNDSNFAEKIKSGVVLVDFFATWCGPCKMLTPTVEEIGAESDGSYAVYKVDIDECGDIAMDFGIMSVPTMIVFKDGAEAERMIGVQPKTAILDAIAKAK</sequence>
<feature type="active site" description="Nucleophile" evidence="9">
    <location>
        <position position="29"/>
    </location>
</feature>
<dbReference type="PROSITE" id="PS51352">
    <property type="entry name" value="THIOREDOXIN_2"/>
    <property type="match status" value="1"/>
</dbReference>
<protein>
    <recommendedName>
        <fullName evidence="2 7">Thioredoxin</fullName>
    </recommendedName>
</protein>
<evidence type="ECO:0000313" key="13">
    <source>
        <dbReference type="Proteomes" id="UP000633365"/>
    </source>
</evidence>
<accession>A0A934WU29</accession>
<evidence type="ECO:0000256" key="5">
    <source>
        <dbReference type="ARBA" id="ARBA00023157"/>
    </source>
</evidence>
<proteinExistence type="inferred from homology"/>
<organism evidence="12 13">
    <name type="scientific">Ruminococcus difficilis</name>
    <dbReference type="NCBI Taxonomy" id="2763069"/>
    <lineage>
        <taxon>Bacteria</taxon>
        <taxon>Bacillati</taxon>
        <taxon>Bacillota</taxon>
        <taxon>Clostridia</taxon>
        <taxon>Eubacteriales</taxon>
        <taxon>Oscillospiraceae</taxon>
        <taxon>Ruminococcus</taxon>
    </lineage>
</organism>
<dbReference type="PANTHER" id="PTHR45663:SF11">
    <property type="entry name" value="GEO12009P1"/>
    <property type="match status" value="1"/>
</dbReference>
<dbReference type="RefSeq" id="WP_201428641.1">
    <property type="nucleotide sequence ID" value="NZ_JAEQMG010000163.1"/>
</dbReference>
<evidence type="ECO:0000256" key="2">
    <source>
        <dbReference type="ARBA" id="ARBA00020570"/>
    </source>
</evidence>
<evidence type="ECO:0000313" key="12">
    <source>
        <dbReference type="EMBL" id="MBK6089951.1"/>
    </source>
</evidence>
<dbReference type="CDD" id="cd02947">
    <property type="entry name" value="TRX_family"/>
    <property type="match status" value="1"/>
</dbReference>
<feature type="site" description="Contributes to redox potential value" evidence="9">
    <location>
        <position position="30"/>
    </location>
</feature>
<evidence type="ECO:0000256" key="6">
    <source>
        <dbReference type="ARBA" id="ARBA00023284"/>
    </source>
</evidence>
<name>A0A934WU29_9FIRM</name>
<comment type="caution">
    <text evidence="12">The sequence shown here is derived from an EMBL/GenBank/DDBJ whole genome shotgun (WGS) entry which is preliminary data.</text>
</comment>
<dbReference type="SUPFAM" id="SSF52833">
    <property type="entry name" value="Thioredoxin-like"/>
    <property type="match status" value="1"/>
</dbReference>
<dbReference type="NCBIfam" id="TIGR01068">
    <property type="entry name" value="thioredoxin"/>
    <property type="match status" value="1"/>
</dbReference>
<gene>
    <name evidence="12" type="primary">trxA</name>
    <name evidence="12" type="ORF">JKK62_15100</name>
</gene>
<dbReference type="Gene3D" id="3.40.30.10">
    <property type="entry name" value="Glutaredoxin"/>
    <property type="match status" value="1"/>
</dbReference>
<evidence type="ECO:0000256" key="10">
    <source>
        <dbReference type="PIRSR" id="PIRSR000077-4"/>
    </source>
</evidence>
<dbReference type="GO" id="GO:0015035">
    <property type="term" value="F:protein-disulfide reductase activity"/>
    <property type="evidence" value="ECO:0007669"/>
    <property type="project" value="UniProtKB-UniRule"/>
</dbReference>